<evidence type="ECO:0000313" key="4">
    <source>
        <dbReference type="EMBL" id="CAF4978302.1"/>
    </source>
</evidence>
<accession>A0A8S2YM74</accession>
<dbReference type="EMBL" id="CAJOBJ010166347">
    <property type="protein sequence ID" value="CAF4866038.1"/>
    <property type="molecule type" value="Genomic_DNA"/>
</dbReference>
<dbReference type="EMBL" id="CAJOBI010196584">
    <property type="protein sequence ID" value="CAF4978302.1"/>
    <property type="molecule type" value="Genomic_DNA"/>
</dbReference>
<evidence type="ECO:0000313" key="2">
    <source>
        <dbReference type="EMBL" id="CAF4571947.1"/>
    </source>
</evidence>
<evidence type="ECO:0000313" key="1">
    <source>
        <dbReference type="EMBL" id="CAF4511428.1"/>
    </source>
</evidence>
<dbReference type="Proteomes" id="UP000681720">
    <property type="component" value="Unassembled WGS sequence"/>
</dbReference>
<dbReference type="Proteomes" id="UP000681967">
    <property type="component" value="Unassembled WGS sequence"/>
</dbReference>
<dbReference type="EMBL" id="CAJOBH010092476">
    <property type="protein sequence ID" value="CAF4571947.1"/>
    <property type="molecule type" value="Genomic_DNA"/>
</dbReference>
<protein>
    <submittedName>
        <fullName evidence="2">Uncharacterized protein</fullName>
    </submittedName>
</protein>
<gene>
    <name evidence="1" type="ORF">BYL167_LOCUS36489</name>
    <name evidence="2" type="ORF">BYL167_LOCUS38945</name>
    <name evidence="3" type="ORF">GIL414_LOCUS50132</name>
    <name evidence="4" type="ORF">SMN809_LOCUS55567</name>
</gene>
<dbReference type="AlphaFoldDB" id="A0A8S2YM74"/>
<dbReference type="Proteomes" id="UP000676336">
    <property type="component" value="Unassembled WGS sequence"/>
</dbReference>
<reference evidence="2" key="1">
    <citation type="submission" date="2021-02" db="EMBL/GenBank/DDBJ databases">
        <authorList>
            <person name="Nowell W R."/>
        </authorList>
    </citation>
    <scope>NUCLEOTIDE SEQUENCE</scope>
</reference>
<name>A0A8S2YM74_9BILA</name>
<comment type="caution">
    <text evidence="2">The sequence shown here is derived from an EMBL/GenBank/DDBJ whole genome shotgun (WGS) entry which is preliminary data.</text>
</comment>
<feature type="non-terminal residue" evidence="2">
    <location>
        <position position="61"/>
    </location>
</feature>
<proteinExistence type="predicted"/>
<sequence length="61" mass="7050">MKLTNEARSIVKTYLEANRRVMEKGNILLVFGLLLTEMGQYHQAQVYFENLLSSNMIDDKA</sequence>
<evidence type="ECO:0000313" key="3">
    <source>
        <dbReference type="EMBL" id="CAF4866038.1"/>
    </source>
</evidence>
<evidence type="ECO:0000313" key="5">
    <source>
        <dbReference type="Proteomes" id="UP000681967"/>
    </source>
</evidence>
<organism evidence="2 5">
    <name type="scientific">Rotaria magnacalcarata</name>
    <dbReference type="NCBI Taxonomy" id="392030"/>
    <lineage>
        <taxon>Eukaryota</taxon>
        <taxon>Metazoa</taxon>
        <taxon>Spiralia</taxon>
        <taxon>Gnathifera</taxon>
        <taxon>Rotifera</taxon>
        <taxon>Eurotatoria</taxon>
        <taxon>Bdelloidea</taxon>
        <taxon>Philodinida</taxon>
        <taxon>Philodinidae</taxon>
        <taxon>Rotaria</taxon>
    </lineage>
</organism>
<dbReference type="EMBL" id="CAJOBH010079757">
    <property type="protein sequence ID" value="CAF4511428.1"/>
    <property type="molecule type" value="Genomic_DNA"/>
</dbReference>